<evidence type="ECO:0000313" key="4">
    <source>
        <dbReference type="EMBL" id="OGY18703.1"/>
    </source>
</evidence>
<proteinExistence type="predicted"/>
<dbReference type="PANTHER" id="PTHR44591:SF3">
    <property type="entry name" value="RESPONSE REGULATORY DOMAIN-CONTAINING PROTEIN"/>
    <property type="match status" value="1"/>
</dbReference>
<accession>A0A1G1VTG0</accession>
<comment type="caution">
    <text evidence="4">The sequence shown here is derived from an EMBL/GenBank/DDBJ whole genome shotgun (WGS) entry which is preliminary data.</text>
</comment>
<feature type="domain" description="Response regulatory" evidence="3">
    <location>
        <begin position="3"/>
        <end position="119"/>
    </location>
</feature>
<sequence>MVSVLLVEDDENLTKLYKTELELVGLTVSIATNGQRGLEMAKKEKPDLILLDIILPEKLGLSVLKELKGDDATESIPVVVLSNFDQGENPKKAMELGAVAFLSKQKYTPQQIAKEALAALE</sequence>
<feature type="modified residue" description="4-aspartylphosphate" evidence="2">
    <location>
        <position position="52"/>
    </location>
</feature>
<dbReference type="Proteomes" id="UP000179233">
    <property type="component" value="Unassembled WGS sequence"/>
</dbReference>
<dbReference type="AlphaFoldDB" id="A0A1G1VTG0"/>
<keyword evidence="1 2" id="KW-0597">Phosphoprotein</keyword>
<organism evidence="4 5">
    <name type="scientific">Candidatus Chisholmbacteria bacterium RIFCSPHIGHO2_01_FULL_52_32</name>
    <dbReference type="NCBI Taxonomy" id="1797591"/>
    <lineage>
        <taxon>Bacteria</taxon>
        <taxon>Candidatus Chisholmiibacteriota</taxon>
    </lineage>
</organism>
<evidence type="ECO:0000256" key="1">
    <source>
        <dbReference type="ARBA" id="ARBA00022553"/>
    </source>
</evidence>
<name>A0A1G1VTG0_9BACT</name>
<dbReference type="SUPFAM" id="SSF52172">
    <property type="entry name" value="CheY-like"/>
    <property type="match status" value="1"/>
</dbReference>
<protein>
    <recommendedName>
        <fullName evidence="3">Response regulatory domain-containing protein</fullName>
    </recommendedName>
</protein>
<dbReference type="Gene3D" id="3.40.50.2300">
    <property type="match status" value="1"/>
</dbReference>
<evidence type="ECO:0000313" key="5">
    <source>
        <dbReference type="Proteomes" id="UP000179233"/>
    </source>
</evidence>
<dbReference type="EMBL" id="MHCJ01000003">
    <property type="protein sequence ID" value="OGY18703.1"/>
    <property type="molecule type" value="Genomic_DNA"/>
</dbReference>
<dbReference type="GO" id="GO:0000160">
    <property type="term" value="P:phosphorelay signal transduction system"/>
    <property type="evidence" value="ECO:0007669"/>
    <property type="project" value="InterPro"/>
</dbReference>
<dbReference type="InterPro" id="IPR001789">
    <property type="entry name" value="Sig_transdc_resp-reg_receiver"/>
</dbReference>
<dbReference type="InterPro" id="IPR050595">
    <property type="entry name" value="Bact_response_regulator"/>
</dbReference>
<reference evidence="4 5" key="1">
    <citation type="journal article" date="2016" name="Nat. Commun.">
        <title>Thousands of microbial genomes shed light on interconnected biogeochemical processes in an aquifer system.</title>
        <authorList>
            <person name="Anantharaman K."/>
            <person name="Brown C.T."/>
            <person name="Hug L.A."/>
            <person name="Sharon I."/>
            <person name="Castelle C.J."/>
            <person name="Probst A.J."/>
            <person name="Thomas B.C."/>
            <person name="Singh A."/>
            <person name="Wilkins M.J."/>
            <person name="Karaoz U."/>
            <person name="Brodie E.L."/>
            <person name="Williams K.H."/>
            <person name="Hubbard S.S."/>
            <person name="Banfield J.F."/>
        </authorList>
    </citation>
    <scope>NUCLEOTIDE SEQUENCE [LARGE SCALE GENOMIC DNA]</scope>
</reference>
<gene>
    <name evidence="4" type="ORF">A2786_04375</name>
</gene>
<dbReference type="Pfam" id="PF00072">
    <property type="entry name" value="Response_reg"/>
    <property type="match status" value="1"/>
</dbReference>
<dbReference type="SMART" id="SM00448">
    <property type="entry name" value="REC"/>
    <property type="match status" value="1"/>
</dbReference>
<dbReference type="PROSITE" id="PS50110">
    <property type="entry name" value="RESPONSE_REGULATORY"/>
    <property type="match status" value="1"/>
</dbReference>
<dbReference type="PANTHER" id="PTHR44591">
    <property type="entry name" value="STRESS RESPONSE REGULATOR PROTEIN 1"/>
    <property type="match status" value="1"/>
</dbReference>
<evidence type="ECO:0000256" key="2">
    <source>
        <dbReference type="PROSITE-ProRule" id="PRU00169"/>
    </source>
</evidence>
<dbReference type="InterPro" id="IPR011006">
    <property type="entry name" value="CheY-like_superfamily"/>
</dbReference>
<evidence type="ECO:0000259" key="3">
    <source>
        <dbReference type="PROSITE" id="PS50110"/>
    </source>
</evidence>